<evidence type="ECO:0000259" key="10">
    <source>
        <dbReference type="PROSITE" id="PS50263"/>
    </source>
</evidence>
<dbReference type="InterPro" id="IPR003694">
    <property type="entry name" value="NAD_synthase"/>
</dbReference>
<comment type="function">
    <text evidence="7">Catalyzes the ATP-dependent amidation of deamido-NAD to form NAD. Uses L-glutamine as a nitrogen source.</text>
</comment>
<dbReference type="EMBL" id="JBHLXE010000027">
    <property type="protein sequence ID" value="MFC0179066.1"/>
    <property type="molecule type" value="Genomic_DNA"/>
</dbReference>
<feature type="active site" description="Nucleophile; for glutaminase activity" evidence="7">
    <location>
        <position position="162"/>
    </location>
</feature>
<evidence type="ECO:0000256" key="3">
    <source>
        <dbReference type="ARBA" id="ARBA00022598"/>
    </source>
</evidence>
<feature type="binding site" evidence="7">
    <location>
        <position position="427"/>
    </location>
    <ligand>
        <name>deamido-NAD(+)</name>
        <dbReference type="ChEBI" id="CHEBI:58437"/>
        <note>ligand shared between two neighboring subunits</note>
    </ligand>
</feature>
<keyword evidence="6 7" id="KW-0520">NAD</keyword>
<comment type="similarity">
    <text evidence="9">Belongs to the NAD synthetase family.</text>
</comment>
<dbReference type="InterPro" id="IPR014445">
    <property type="entry name" value="Gln-dep_NAD_synthase"/>
</dbReference>
<evidence type="ECO:0000256" key="2">
    <source>
        <dbReference type="ARBA" id="ARBA00007145"/>
    </source>
</evidence>
<keyword evidence="4 7" id="KW-0547">Nucleotide-binding</keyword>
<dbReference type="RefSeq" id="WP_385876159.1">
    <property type="nucleotide sequence ID" value="NZ_JBHLXE010000027.1"/>
</dbReference>
<dbReference type="InterPro" id="IPR022310">
    <property type="entry name" value="NAD/GMP_synthase"/>
</dbReference>
<evidence type="ECO:0000313" key="12">
    <source>
        <dbReference type="Proteomes" id="UP001589758"/>
    </source>
</evidence>
<comment type="caution">
    <text evidence="7">Lacks conserved residue(s) required for the propagation of feature annotation.</text>
</comment>
<dbReference type="Pfam" id="PF02540">
    <property type="entry name" value="NAD_synthase"/>
    <property type="match status" value="1"/>
</dbReference>
<feature type="binding site" evidence="7">
    <location>
        <position position="194"/>
    </location>
    <ligand>
        <name>L-glutamine</name>
        <dbReference type="ChEBI" id="CHEBI:58359"/>
    </ligand>
</feature>
<dbReference type="PANTHER" id="PTHR23090">
    <property type="entry name" value="NH 3 /GLUTAMINE-DEPENDENT NAD + SYNTHETASE"/>
    <property type="match status" value="1"/>
</dbReference>
<evidence type="ECO:0000256" key="8">
    <source>
        <dbReference type="PIRNR" id="PIRNR006630"/>
    </source>
</evidence>
<feature type="binding site" evidence="7">
    <location>
        <position position="188"/>
    </location>
    <ligand>
        <name>L-glutamine</name>
        <dbReference type="ChEBI" id="CHEBI:58359"/>
    </ligand>
</feature>
<feature type="binding site" evidence="7">
    <location>
        <position position="398"/>
    </location>
    <ligand>
        <name>deamido-NAD(+)</name>
        <dbReference type="ChEBI" id="CHEBI:58437"/>
        <note>ligand shared between two neighboring subunits</note>
    </ligand>
</feature>
<dbReference type="Gene3D" id="3.40.50.620">
    <property type="entry name" value="HUPs"/>
    <property type="match status" value="1"/>
</dbReference>
<dbReference type="CDD" id="cd07570">
    <property type="entry name" value="GAT_Gln-NAD-synth"/>
    <property type="match status" value="1"/>
</dbReference>
<organism evidence="11 12">
    <name type="scientific">Thorsellia kenyensis</name>
    <dbReference type="NCBI Taxonomy" id="1549888"/>
    <lineage>
        <taxon>Bacteria</taxon>
        <taxon>Pseudomonadati</taxon>
        <taxon>Pseudomonadota</taxon>
        <taxon>Gammaproteobacteria</taxon>
        <taxon>Enterobacterales</taxon>
        <taxon>Thorselliaceae</taxon>
        <taxon>Thorsellia</taxon>
    </lineage>
</organism>
<dbReference type="CDD" id="cd00553">
    <property type="entry name" value="NAD_synthase"/>
    <property type="match status" value="1"/>
</dbReference>
<dbReference type="SUPFAM" id="SSF52402">
    <property type="entry name" value="Adenine nucleotide alpha hydrolases-like"/>
    <property type="match status" value="1"/>
</dbReference>
<comment type="similarity">
    <text evidence="2 7 8">In the C-terminal section; belongs to the NAD synthetase family.</text>
</comment>
<keyword evidence="12" id="KW-1185">Reference proteome</keyword>
<dbReference type="InterPro" id="IPR014729">
    <property type="entry name" value="Rossmann-like_a/b/a_fold"/>
</dbReference>
<dbReference type="SUPFAM" id="SSF56317">
    <property type="entry name" value="Carbon-nitrogen hydrolase"/>
    <property type="match status" value="1"/>
</dbReference>
<evidence type="ECO:0000256" key="9">
    <source>
        <dbReference type="RuleBase" id="RU003811"/>
    </source>
</evidence>
<feature type="binding site" evidence="7">
    <location>
        <position position="422"/>
    </location>
    <ligand>
        <name>ATP</name>
        <dbReference type="ChEBI" id="CHEBI:30616"/>
    </ligand>
</feature>
<dbReference type="NCBIfam" id="NF010588">
    <property type="entry name" value="PRK13981.1"/>
    <property type="match status" value="1"/>
</dbReference>
<keyword evidence="3 7" id="KW-0436">Ligase</keyword>
<name>A0ABV6CBX8_9GAMM</name>
<reference evidence="11 12" key="1">
    <citation type="submission" date="2024-09" db="EMBL/GenBank/DDBJ databases">
        <authorList>
            <person name="Sun Q."/>
            <person name="Mori K."/>
        </authorList>
    </citation>
    <scope>NUCLEOTIDE SEQUENCE [LARGE SCALE GENOMIC DNA]</scope>
    <source>
        <strain evidence="11 12">CCM 8545</strain>
    </source>
</reference>
<feature type="active site" description="Proton acceptor; for glutaminase activity" evidence="7">
    <location>
        <position position="47"/>
    </location>
</feature>
<feature type="domain" description="CN hydrolase" evidence="10">
    <location>
        <begin position="7"/>
        <end position="259"/>
    </location>
</feature>
<dbReference type="GO" id="GO:0003952">
    <property type="term" value="F:NAD+ synthase (glutamine-hydrolyzing) activity"/>
    <property type="evidence" value="ECO:0007669"/>
    <property type="project" value="UniProtKB-EC"/>
</dbReference>
<dbReference type="InterPro" id="IPR036526">
    <property type="entry name" value="C-N_Hydrolase_sf"/>
</dbReference>
<sequence>MTNKENICFGIAQLNYHVGAIEANTAKIIEALDLHKTQGADIVIFSELAICGYSPQDLLYRKDFHEKIASAIKLIQLKTKELNIVAILGVPIRDANKSRSTQSGEFVLYNSLLVIENGIIKHTYHKRSLPNYGVFDEKRYFSPGTDNGIYEFKGIKLGLLICEDIWDKATIKQTAEAGAQILISIHGSPYYLNKQNVRYDLVENIIKQFNIPLIYVNQVGGQDELIFDGHSFALTSNAYLLHSLPAFEVNHCQVKSIDLFSKILSSQLPLASPSPEADKLLRGLTHTELESLYQALSLATKDYVTKNGFDGIVLGLSGGIDSALTLAIAVNALGAEACRAVMMPFRYTSEISIIDAKEEADNLGVQFDIVPIEPMFESFIGPLKSLFSSNEKDTTEENLQARCRGVILMALSNKERKLVLTTSNKSEVAVGYSTLYGDMAGGFNVLKDLPKTWVYALSEYLNLKKEIIPNRVITRPPSAELAPDQTDQDNLPPYEVLDPLLKAYVEDDAGVEDLITLGFSLSDIKRVLRLVNLNEYKRAQSPIGPKLTKRSFAKERRYPITNGFNPVNK</sequence>
<evidence type="ECO:0000256" key="5">
    <source>
        <dbReference type="ARBA" id="ARBA00022840"/>
    </source>
</evidence>
<feature type="binding site" evidence="7">
    <location>
        <position position="132"/>
    </location>
    <ligand>
        <name>L-glutamine</name>
        <dbReference type="ChEBI" id="CHEBI:58359"/>
    </ligand>
</feature>
<feature type="active site" description="For glutaminase activity" evidence="7">
    <location>
        <position position="126"/>
    </location>
</feature>
<dbReference type="HAMAP" id="MF_02090">
    <property type="entry name" value="NadE_glutamine_dep"/>
    <property type="match status" value="1"/>
</dbReference>
<evidence type="ECO:0000256" key="1">
    <source>
        <dbReference type="ARBA" id="ARBA00005188"/>
    </source>
</evidence>
<dbReference type="PANTHER" id="PTHR23090:SF9">
    <property type="entry name" value="GLUTAMINE-DEPENDENT NAD(+) SYNTHETASE"/>
    <property type="match status" value="1"/>
</dbReference>
<comment type="catalytic activity">
    <reaction evidence="7 8">
        <text>deamido-NAD(+) + L-glutamine + ATP + H2O = L-glutamate + AMP + diphosphate + NAD(+) + H(+)</text>
        <dbReference type="Rhea" id="RHEA:24384"/>
        <dbReference type="ChEBI" id="CHEBI:15377"/>
        <dbReference type="ChEBI" id="CHEBI:15378"/>
        <dbReference type="ChEBI" id="CHEBI:29985"/>
        <dbReference type="ChEBI" id="CHEBI:30616"/>
        <dbReference type="ChEBI" id="CHEBI:33019"/>
        <dbReference type="ChEBI" id="CHEBI:57540"/>
        <dbReference type="ChEBI" id="CHEBI:58359"/>
        <dbReference type="ChEBI" id="CHEBI:58437"/>
        <dbReference type="ChEBI" id="CHEBI:456215"/>
        <dbReference type="EC" id="6.3.5.1"/>
    </reaction>
</comment>
<dbReference type="PIRSF" id="PIRSF006630">
    <property type="entry name" value="NADS_GAT"/>
    <property type="match status" value="1"/>
</dbReference>
<evidence type="ECO:0000256" key="6">
    <source>
        <dbReference type="ARBA" id="ARBA00023027"/>
    </source>
</evidence>
<protein>
    <recommendedName>
        <fullName evidence="7 8">Glutamine-dependent NAD(+) synthetase</fullName>
        <ecNumber evidence="7 8">6.3.5.1</ecNumber>
    </recommendedName>
    <alternativeName>
        <fullName evidence="7 8">NAD(+) synthase [glutamine-hydrolyzing]</fullName>
    </alternativeName>
</protein>
<comment type="caution">
    <text evidence="11">The sequence shown here is derived from an EMBL/GenBank/DDBJ whole genome shotgun (WGS) entry which is preliminary data.</text>
</comment>
<evidence type="ECO:0000256" key="7">
    <source>
        <dbReference type="HAMAP-Rule" id="MF_02090"/>
    </source>
</evidence>
<comment type="pathway">
    <text evidence="1 7 8">Cofactor biosynthesis; NAD(+) biosynthesis; NAD(+) from deamido-NAD(+) (L-Gln route): step 1/1.</text>
</comment>
<keyword evidence="5 7" id="KW-0067">ATP-binding</keyword>
<accession>A0ABV6CBX8</accession>
<dbReference type="InterPro" id="IPR003010">
    <property type="entry name" value="C-N_Hydrolase"/>
</dbReference>
<evidence type="ECO:0000313" key="11">
    <source>
        <dbReference type="EMBL" id="MFC0179066.1"/>
    </source>
</evidence>
<gene>
    <name evidence="7" type="primary">nadE</name>
    <name evidence="11" type="ORF">ACFFIT_02970</name>
</gene>
<feature type="binding site" evidence="7">
    <location>
        <position position="537"/>
    </location>
    <ligand>
        <name>deamido-NAD(+)</name>
        <dbReference type="ChEBI" id="CHEBI:58437"/>
        <note>ligand shared between two neighboring subunits</note>
    </ligand>
</feature>
<evidence type="ECO:0000256" key="4">
    <source>
        <dbReference type="ARBA" id="ARBA00022741"/>
    </source>
</evidence>
<dbReference type="Pfam" id="PF00795">
    <property type="entry name" value="CN_hydrolase"/>
    <property type="match status" value="1"/>
</dbReference>
<dbReference type="Proteomes" id="UP001589758">
    <property type="component" value="Unassembled WGS sequence"/>
</dbReference>
<feature type="binding site" evidence="7">
    <location>
        <begin position="315"/>
        <end position="322"/>
    </location>
    <ligand>
        <name>ATP</name>
        <dbReference type="ChEBI" id="CHEBI:30616"/>
    </ligand>
</feature>
<dbReference type="EC" id="6.3.5.1" evidence="7 8"/>
<dbReference type="Gene3D" id="3.60.110.10">
    <property type="entry name" value="Carbon-nitrogen hydrolase"/>
    <property type="match status" value="1"/>
</dbReference>
<proteinExistence type="inferred from homology"/>
<dbReference type="NCBIfam" id="TIGR00552">
    <property type="entry name" value="nadE"/>
    <property type="match status" value="1"/>
</dbReference>
<dbReference type="PROSITE" id="PS50263">
    <property type="entry name" value="CN_HYDROLASE"/>
    <property type="match status" value="1"/>
</dbReference>